<dbReference type="SUPFAM" id="SSF51556">
    <property type="entry name" value="Metallo-dependent hydrolases"/>
    <property type="match status" value="1"/>
</dbReference>
<feature type="transmembrane region" description="Helical" evidence="3">
    <location>
        <begin position="88"/>
        <end position="107"/>
    </location>
</feature>
<keyword evidence="1" id="KW-0645">Protease</keyword>
<evidence type="ECO:0000256" key="1">
    <source>
        <dbReference type="RuleBase" id="RU341113"/>
    </source>
</evidence>
<proteinExistence type="inferred from homology"/>
<keyword evidence="3" id="KW-0812">Transmembrane</keyword>
<dbReference type="GO" id="GO:0006508">
    <property type="term" value="P:proteolysis"/>
    <property type="evidence" value="ECO:0007669"/>
    <property type="project" value="UniProtKB-KW"/>
</dbReference>
<accession>A0A2H3D318</accession>
<comment type="catalytic activity">
    <reaction evidence="1">
        <text>an L-aminoacyl-L-amino acid + H2O = 2 an L-alpha-amino acid</text>
        <dbReference type="Rhea" id="RHEA:48940"/>
        <dbReference type="ChEBI" id="CHEBI:15377"/>
        <dbReference type="ChEBI" id="CHEBI:59869"/>
        <dbReference type="ChEBI" id="CHEBI:77460"/>
        <dbReference type="EC" id="3.4.13.19"/>
    </reaction>
</comment>
<keyword evidence="1" id="KW-0224">Dipeptidase</keyword>
<dbReference type="InterPro" id="IPR032466">
    <property type="entry name" value="Metal_Hydrolase"/>
</dbReference>
<feature type="compositionally biased region" description="Low complexity" evidence="2">
    <location>
        <begin position="1"/>
        <end position="16"/>
    </location>
</feature>
<dbReference type="Gene3D" id="3.20.20.140">
    <property type="entry name" value="Metal-dependent hydrolases"/>
    <property type="match status" value="1"/>
</dbReference>
<dbReference type="PANTHER" id="PTHR10443:SF12">
    <property type="entry name" value="DIPEPTIDASE"/>
    <property type="match status" value="1"/>
</dbReference>
<dbReference type="CDD" id="cd01301">
    <property type="entry name" value="rDP_like"/>
    <property type="match status" value="1"/>
</dbReference>
<dbReference type="Pfam" id="PF01244">
    <property type="entry name" value="Peptidase_M19"/>
    <property type="match status" value="1"/>
</dbReference>
<dbReference type="OrthoDB" id="445695at2759"/>
<keyword evidence="5" id="KW-1185">Reference proteome</keyword>
<keyword evidence="3" id="KW-1133">Transmembrane helix</keyword>
<keyword evidence="1" id="KW-0378">Hydrolase</keyword>
<dbReference type="AlphaFoldDB" id="A0A2H3D318"/>
<keyword evidence="1" id="KW-0479">Metal-binding</keyword>
<keyword evidence="1" id="KW-0862">Zinc</keyword>
<evidence type="ECO:0000256" key="2">
    <source>
        <dbReference type="SAM" id="MobiDB-lite"/>
    </source>
</evidence>
<evidence type="ECO:0000313" key="4">
    <source>
        <dbReference type="EMBL" id="PBK81916.1"/>
    </source>
</evidence>
<comment type="similarity">
    <text evidence="1">Belongs to the metallo-dependent hydrolases superfamily. Peptidase M19 family.</text>
</comment>
<protein>
    <recommendedName>
        <fullName evidence="1">Dipeptidase</fullName>
        <ecNumber evidence="1">3.4.13.19</ecNumber>
    </recommendedName>
</protein>
<dbReference type="STRING" id="47427.A0A2H3D318"/>
<evidence type="ECO:0000256" key="3">
    <source>
        <dbReference type="SAM" id="Phobius"/>
    </source>
</evidence>
<dbReference type="PROSITE" id="PS51365">
    <property type="entry name" value="RENAL_DIPEPTIDASE_2"/>
    <property type="match status" value="1"/>
</dbReference>
<dbReference type="GO" id="GO:0046872">
    <property type="term" value="F:metal ion binding"/>
    <property type="evidence" value="ECO:0007669"/>
    <property type="project" value="UniProtKB-UniRule"/>
</dbReference>
<gene>
    <name evidence="4" type="ORF">ARMGADRAFT_1002070</name>
</gene>
<feature type="region of interest" description="Disordered" evidence="2">
    <location>
        <begin position="1"/>
        <end position="23"/>
    </location>
</feature>
<dbReference type="EC" id="3.4.13.19" evidence="1"/>
<dbReference type="Proteomes" id="UP000217790">
    <property type="component" value="Unassembled WGS sequence"/>
</dbReference>
<evidence type="ECO:0000313" key="5">
    <source>
        <dbReference type="Proteomes" id="UP000217790"/>
    </source>
</evidence>
<dbReference type="OMA" id="CDHPRNI"/>
<dbReference type="InterPro" id="IPR008257">
    <property type="entry name" value="Pept_M19"/>
</dbReference>
<comment type="cofactor">
    <cofactor evidence="1">
        <name>Zn(2+)</name>
        <dbReference type="ChEBI" id="CHEBI:29105"/>
    </cofactor>
</comment>
<dbReference type="PANTHER" id="PTHR10443">
    <property type="entry name" value="MICROSOMAL DIPEPTIDASE"/>
    <property type="match status" value="1"/>
</dbReference>
<dbReference type="InParanoid" id="A0A2H3D318"/>
<keyword evidence="1" id="KW-0482">Metalloprotease</keyword>
<reference evidence="5" key="1">
    <citation type="journal article" date="2017" name="Nat. Ecol. Evol.">
        <title>Genome expansion and lineage-specific genetic innovations in the forest pathogenic fungi Armillaria.</title>
        <authorList>
            <person name="Sipos G."/>
            <person name="Prasanna A.N."/>
            <person name="Walter M.C."/>
            <person name="O'Connor E."/>
            <person name="Balint B."/>
            <person name="Krizsan K."/>
            <person name="Kiss B."/>
            <person name="Hess J."/>
            <person name="Varga T."/>
            <person name="Slot J."/>
            <person name="Riley R."/>
            <person name="Boka B."/>
            <person name="Rigling D."/>
            <person name="Barry K."/>
            <person name="Lee J."/>
            <person name="Mihaltcheva S."/>
            <person name="LaButti K."/>
            <person name="Lipzen A."/>
            <person name="Waldron R."/>
            <person name="Moloney N.M."/>
            <person name="Sperisen C."/>
            <person name="Kredics L."/>
            <person name="Vagvoelgyi C."/>
            <person name="Patrignani A."/>
            <person name="Fitzpatrick D."/>
            <person name="Nagy I."/>
            <person name="Doyle S."/>
            <person name="Anderson J.B."/>
            <person name="Grigoriev I.V."/>
            <person name="Gueldener U."/>
            <person name="Muensterkoetter M."/>
            <person name="Nagy L.G."/>
        </authorList>
    </citation>
    <scope>NUCLEOTIDE SEQUENCE [LARGE SCALE GENOMIC DNA]</scope>
    <source>
        <strain evidence="5">Ar21-2</strain>
    </source>
</reference>
<sequence>MRSRSSSRSSGSSASSNVDPTRRRFLSRQAVHSIGAAVVTQVLARMSSSPVKQHEDPELPGPYITESTSLLNSKQETPCEADPRTRGAVWSALTALMVAALVVLLFFQDSLPDRFAPWLGTLPKDPLLAALKILETAPVIDGHIDLPWLVRMQYANNISAIDLESTMPGHVDIPRLRQGKVGGFFWSVYVNCADPEAEGSEFLSASWKVRDTLEQIDSARMSIEKYSDTFQLALGSSEIKSAITGGKIASLIGVEGGHQLGNSIAVLRQYHSLGVRYMTLTHVCHNAFADSCGLSPGKKPLHGGLSTLGHALIDEMNRLGVLVDLSHTSDATAAQALNYSKAPVIWSHSSSRAVHDHVRNIPDDVLKLVGTGEGQSDAVIMVNFAPNFVADPGQATLQVVANHVEHIASITGKQHVGIGSDFDGIGSTPAGLEDVSTYPALVAELYRRGWNKYELAGFTGGNLLRIFEGAEKVSSQLKDSGMSPVYDIYDKRKDIPGK</sequence>
<dbReference type="EMBL" id="KZ293723">
    <property type="protein sequence ID" value="PBK81916.1"/>
    <property type="molecule type" value="Genomic_DNA"/>
</dbReference>
<keyword evidence="3" id="KW-0472">Membrane</keyword>
<name>A0A2H3D318_ARMGA</name>
<dbReference type="GO" id="GO:0070573">
    <property type="term" value="F:metallodipeptidase activity"/>
    <property type="evidence" value="ECO:0007669"/>
    <property type="project" value="InterPro"/>
</dbReference>
<organism evidence="4 5">
    <name type="scientific">Armillaria gallica</name>
    <name type="common">Bulbous honey fungus</name>
    <name type="synonym">Armillaria bulbosa</name>
    <dbReference type="NCBI Taxonomy" id="47427"/>
    <lineage>
        <taxon>Eukaryota</taxon>
        <taxon>Fungi</taxon>
        <taxon>Dikarya</taxon>
        <taxon>Basidiomycota</taxon>
        <taxon>Agaricomycotina</taxon>
        <taxon>Agaricomycetes</taxon>
        <taxon>Agaricomycetidae</taxon>
        <taxon>Agaricales</taxon>
        <taxon>Marasmiineae</taxon>
        <taxon>Physalacriaceae</taxon>
        <taxon>Armillaria</taxon>
    </lineage>
</organism>